<evidence type="ECO:0000313" key="1">
    <source>
        <dbReference type="EMBL" id="TFU22247.1"/>
    </source>
</evidence>
<dbReference type="InterPro" id="IPR024747">
    <property type="entry name" value="Pyridox_Oxase-rel"/>
</dbReference>
<reference evidence="1 2" key="1">
    <citation type="submission" date="2019-03" db="EMBL/GenBank/DDBJ databases">
        <title>Diversity of the mouse oral microbiome.</title>
        <authorList>
            <person name="Joseph S."/>
            <person name="Aduse-Opoku J."/>
            <person name="Curtis M."/>
            <person name="Wade W."/>
            <person name="Hashim A."/>
        </authorList>
    </citation>
    <scope>NUCLEOTIDE SEQUENCE [LARGE SCALE GENOMIC DNA]</scope>
    <source>
        <strain evidence="2">irhom_31</strain>
    </source>
</reference>
<dbReference type="STRING" id="85336.A7979_03480"/>
<organism evidence="1 2">
    <name type="scientific">Rothia nasimurium</name>
    <dbReference type="NCBI Taxonomy" id="85336"/>
    <lineage>
        <taxon>Bacteria</taxon>
        <taxon>Bacillati</taxon>
        <taxon>Actinomycetota</taxon>
        <taxon>Actinomycetes</taxon>
        <taxon>Micrococcales</taxon>
        <taxon>Micrococcaceae</taxon>
        <taxon>Rothia</taxon>
    </lineage>
</organism>
<proteinExistence type="predicted"/>
<dbReference type="InterPro" id="IPR012349">
    <property type="entry name" value="Split_barrel_FMN-bd"/>
</dbReference>
<name>A0A4Y9F5T6_9MICC</name>
<dbReference type="Pfam" id="PF12900">
    <property type="entry name" value="Pyridox_ox_2"/>
    <property type="match status" value="1"/>
</dbReference>
<sequence>MVENPIKTLTEDRCWELLAAYEFGRLALAVGGEVDIYPVNFVVHEKKIYFRTAAGQKLSEVVISRKAAFEIDEVIDGTARSVVVHGNAHWLTSEADLDAVEALGLRTYSPTYKTNWVEVEPVSVSGREFEIGAEPADEL</sequence>
<protein>
    <submittedName>
        <fullName evidence="1">Pyridoxamine 5'-phosphate oxidase family protein</fullName>
    </submittedName>
</protein>
<accession>A0A4Y9F5T6</accession>
<dbReference type="SUPFAM" id="SSF50475">
    <property type="entry name" value="FMN-binding split barrel"/>
    <property type="match status" value="1"/>
</dbReference>
<dbReference type="RefSeq" id="WP_135012686.1">
    <property type="nucleotide sequence ID" value="NZ_JADGLK010000020.1"/>
</dbReference>
<dbReference type="Proteomes" id="UP000297951">
    <property type="component" value="Unassembled WGS sequence"/>
</dbReference>
<dbReference type="Gene3D" id="2.30.110.10">
    <property type="entry name" value="Electron Transport, Fmn-binding Protein, Chain A"/>
    <property type="match status" value="1"/>
</dbReference>
<comment type="caution">
    <text evidence="1">The sequence shown here is derived from an EMBL/GenBank/DDBJ whole genome shotgun (WGS) entry which is preliminary data.</text>
</comment>
<evidence type="ECO:0000313" key="2">
    <source>
        <dbReference type="Proteomes" id="UP000297951"/>
    </source>
</evidence>
<dbReference type="AlphaFoldDB" id="A0A4Y9F5T6"/>
<dbReference type="EMBL" id="SPQC01000020">
    <property type="protein sequence ID" value="TFU22247.1"/>
    <property type="molecule type" value="Genomic_DNA"/>
</dbReference>
<gene>
    <name evidence="1" type="ORF">E4U03_06710</name>
</gene>
<dbReference type="OrthoDB" id="7062584at2"/>